<dbReference type="AlphaFoldDB" id="A0A940YDP8"/>
<dbReference type="InterPro" id="IPR036950">
    <property type="entry name" value="PBP_transglycosylase"/>
</dbReference>
<dbReference type="GO" id="GO:0008955">
    <property type="term" value="F:peptidoglycan glycosyltransferase activity"/>
    <property type="evidence" value="ECO:0007669"/>
    <property type="project" value="UniProtKB-EC"/>
</dbReference>
<evidence type="ECO:0000313" key="16">
    <source>
        <dbReference type="EMBL" id="MBQ0958293.1"/>
    </source>
</evidence>
<reference evidence="16" key="1">
    <citation type="submission" date="2021-04" db="EMBL/GenBank/DDBJ databases">
        <title>The genome sequence of Ideonella sp. 4Y11.</title>
        <authorList>
            <person name="Liu Y."/>
        </authorList>
    </citation>
    <scope>NUCLEOTIDE SEQUENCE</scope>
    <source>
        <strain evidence="16">4Y11</strain>
    </source>
</reference>
<evidence type="ECO:0000313" key="17">
    <source>
        <dbReference type="Proteomes" id="UP000678374"/>
    </source>
</evidence>
<dbReference type="PANTHER" id="PTHR32282">
    <property type="entry name" value="BINDING PROTEIN TRANSPEPTIDASE, PUTATIVE-RELATED"/>
    <property type="match status" value="1"/>
</dbReference>
<dbReference type="InterPro" id="IPR001460">
    <property type="entry name" value="PCN-bd_Tpept"/>
</dbReference>
<evidence type="ECO:0000256" key="3">
    <source>
        <dbReference type="ARBA" id="ARBA00007739"/>
    </source>
</evidence>
<feature type="signal peptide" evidence="12">
    <location>
        <begin position="1"/>
        <end position="19"/>
    </location>
</feature>
<evidence type="ECO:0000256" key="9">
    <source>
        <dbReference type="ARBA" id="ARBA00023268"/>
    </source>
</evidence>
<evidence type="ECO:0000256" key="10">
    <source>
        <dbReference type="ARBA" id="ARBA00044770"/>
    </source>
</evidence>
<evidence type="ECO:0000259" key="14">
    <source>
        <dbReference type="Pfam" id="PF00912"/>
    </source>
</evidence>
<keyword evidence="5" id="KW-0645">Protease</keyword>
<dbReference type="Gene3D" id="3.40.710.10">
    <property type="entry name" value="DD-peptidase/beta-lactamase superfamily"/>
    <property type="match status" value="1"/>
</dbReference>
<comment type="similarity">
    <text evidence="3">In the N-terminal section; belongs to the glycosyltransferase 51 family.</text>
</comment>
<evidence type="ECO:0000259" key="15">
    <source>
        <dbReference type="Pfam" id="PF06832"/>
    </source>
</evidence>
<feature type="domain" description="Penicillin-binding C-terminal" evidence="15">
    <location>
        <begin position="612"/>
        <end position="690"/>
    </location>
</feature>
<dbReference type="Pfam" id="PF00912">
    <property type="entry name" value="Transgly"/>
    <property type="match status" value="1"/>
</dbReference>
<keyword evidence="4" id="KW-0121">Carboxypeptidase</keyword>
<evidence type="ECO:0000256" key="2">
    <source>
        <dbReference type="ARBA" id="ARBA00007090"/>
    </source>
</evidence>
<evidence type="ECO:0000256" key="6">
    <source>
        <dbReference type="ARBA" id="ARBA00022676"/>
    </source>
</evidence>
<organism evidence="16 17">
    <name type="scientific">Ideonella aquatica</name>
    <dbReference type="NCBI Taxonomy" id="2824119"/>
    <lineage>
        <taxon>Bacteria</taxon>
        <taxon>Pseudomonadati</taxon>
        <taxon>Pseudomonadota</taxon>
        <taxon>Betaproteobacteria</taxon>
        <taxon>Burkholderiales</taxon>
        <taxon>Sphaerotilaceae</taxon>
        <taxon>Ideonella</taxon>
    </lineage>
</organism>
<dbReference type="InterPro" id="IPR050396">
    <property type="entry name" value="Glycosyltr_51/Transpeptidase"/>
</dbReference>
<feature type="chain" id="PRO_5036691174" description="peptidoglycan glycosyltransferase" evidence="12">
    <location>
        <begin position="20"/>
        <end position="707"/>
    </location>
</feature>
<feature type="domain" description="Penicillin-binding protein transpeptidase" evidence="13">
    <location>
        <begin position="295"/>
        <end position="527"/>
    </location>
</feature>
<evidence type="ECO:0000256" key="5">
    <source>
        <dbReference type="ARBA" id="ARBA00022670"/>
    </source>
</evidence>
<dbReference type="InterPro" id="IPR001264">
    <property type="entry name" value="Glyco_trans_51"/>
</dbReference>
<keyword evidence="6" id="KW-0328">Glycosyltransferase</keyword>
<comment type="catalytic activity">
    <reaction evidence="11">
        <text>[GlcNAc-(1-&gt;4)-Mur2Ac(oyl-L-Ala-gamma-D-Glu-L-Lys-D-Ala-D-Ala)](n)-di-trans,octa-cis-undecaprenyl diphosphate + beta-D-GlcNAc-(1-&gt;4)-Mur2Ac(oyl-L-Ala-gamma-D-Glu-L-Lys-D-Ala-D-Ala)-di-trans,octa-cis-undecaprenyl diphosphate = [GlcNAc-(1-&gt;4)-Mur2Ac(oyl-L-Ala-gamma-D-Glu-L-Lys-D-Ala-D-Ala)](n+1)-di-trans,octa-cis-undecaprenyl diphosphate + di-trans,octa-cis-undecaprenyl diphosphate + H(+)</text>
        <dbReference type="Rhea" id="RHEA:23708"/>
        <dbReference type="Rhea" id="RHEA-COMP:9602"/>
        <dbReference type="Rhea" id="RHEA-COMP:9603"/>
        <dbReference type="ChEBI" id="CHEBI:15378"/>
        <dbReference type="ChEBI" id="CHEBI:58405"/>
        <dbReference type="ChEBI" id="CHEBI:60033"/>
        <dbReference type="ChEBI" id="CHEBI:78435"/>
        <dbReference type="EC" id="2.4.99.28"/>
    </reaction>
</comment>
<dbReference type="NCBIfam" id="TIGR02073">
    <property type="entry name" value="PBP_1c"/>
    <property type="match status" value="1"/>
</dbReference>
<sequence length="707" mass="74667">MRRWALAWLAVVLSHSAAAQTLPRFEQVRAAHRPSDALLLDRHGEPIGARRVDATVRRLAWVSLDEVSPALPEALLWAEDQRFWQHGGVDWAAAAAALWQRASGGSARGASTISMQVAAMLDPALARGGAPRDLSRKWSQAEAAWALERTWSKPQILEAYLNGLGFRGELQGLRAASQGLFGKSPDGLDKQDSALLAALVRAPGAPATTVARRACQILAHTRPGEPCDAPALASLLNAAQPPQPAEPLAPHAARRLLADGQTRRSSLDAALQRSARQVLAAQVAQLAPHGVEDAAAVLLDRRSGEVLAYVGSSGGFSRAAQVDAADAPRQAGSTLKPFFYALALERGLLTPATLLDDSPLALAGDNGVYAPRNYDGRYQGPVSVRRALASSLNVPAVRTVGLVGVPAAHALLRALDLPLLPEPAHYGDSLALGSADVTLLSLTNAYRALANGGVWSPVRWTTDGALPPGRRVLGAPAAWLVGHMLSDNAARETTFGFDSVLATPVWSAAKTGTSKDMRDNWCIGFTEHYVLGVWVGNASGAPMRDVSGVSGAAPAWAELVRRLHRDLASRPPPAPPGVVAQTVRFEPPIEPPRDEWFLAGSVPAGPVVVTLQDSAGRPRILAPQAGALLAWDPDIPPGRQALVARHSDPQRALQWQLDGRDAGQGATLTVPLVPGPHRLTLLDAAGSVLDERLFEVRGGPGTPRASR</sequence>
<dbReference type="GO" id="GO:0004180">
    <property type="term" value="F:carboxypeptidase activity"/>
    <property type="evidence" value="ECO:0007669"/>
    <property type="project" value="UniProtKB-KW"/>
</dbReference>
<dbReference type="EMBL" id="JAGQDE010000003">
    <property type="protein sequence ID" value="MBQ0958293.1"/>
    <property type="molecule type" value="Genomic_DNA"/>
</dbReference>
<dbReference type="InterPro" id="IPR012338">
    <property type="entry name" value="Beta-lactam/transpept-like"/>
</dbReference>
<keyword evidence="17" id="KW-1185">Reference proteome</keyword>
<dbReference type="GO" id="GO:0030288">
    <property type="term" value="C:outer membrane-bounded periplasmic space"/>
    <property type="evidence" value="ECO:0007669"/>
    <property type="project" value="TreeGrafter"/>
</dbReference>
<dbReference type="Pfam" id="PF06832">
    <property type="entry name" value="BiPBP_C"/>
    <property type="match status" value="1"/>
</dbReference>
<dbReference type="SUPFAM" id="SSF53955">
    <property type="entry name" value="Lysozyme-like"/>
    <property type="match status" value="1"/>
</dbReference>
<evidence type="ECO:0000259" key="13">
    <source>
        <dbReference type="Pfam" id="PF00905"/>
    </source>
</evidence>
<keyword evidence="12" id="KW-0732">Signal</keyword>
<dbReference type="PANTHER" id="PTHR32282:SF15">
    <property type="entry name" value="PENICILLIN-BINDING PROTEIN 1C"/>
    <property type="match status" value="1"/>
</dbReference>
<name>A0A940YDP8_9BURK</name>
<evidence type="ECO:0000256" key="4">
    <source>
        <dbReference type="ARBA" id="ARBA00022645"/>
    </source>
</evidence>
<keyword evidence="9" id="KW-0511">Multifunctional enzyme</keyword>
<dbReference type="Gene3D" id="1.10.3810.10">
    <property type="entry name" value="Biosynthetic peptidoglycan transglycosylase-like"/>
    <property type="match status" value="1"/>
</dbReference>
<proteinExistence type="inferred from homology"/>
<evidence type="ECO:0000256" key="7">
    <source>
        <dbReference type="ARBA" id="ARBA00022679"/>
    </source>
</evidence>
<evidence type="ECO:0000256" key="8">
    <source>
        <dbReference type="ARBA" id="ARBA00022801"/>
    </source>
</evidence>
<gene>
    <name evidence="16" type="primary">pbpC</name>
    <name evidence="16" type="ORF">KAK06_04930</name>
</gene>
<keyword evidence="7" id="KW-0808">Transferase</keyword>
<evidence type="ECO:0000256" key="12">
    <source>
        <dbReference type="SAM" id="SignalP"/>
    </source>
</evidence>
<comment type="caution">
    <text evidence="16">The sequence shown here is derived from an EMBL/GenBank/DDBJ whole genome shotgun (WGS) entry which is preliminary data.</text>
</comment>
<dbReference type="EC" id="2.4.99.28" evidence="10"/>
<dbReference type="Proteomes" id="UP000678374">
    <property type="component" value="Unassembled WGS sequence"/>
</dbReference>
<dbReference type="InterPro" id="IPR011815">
    <property type="entry name" value="PBP_1c"/>
</dbReference>
<protein>
    <recommendedName>
        <fullName evidence="10">peptidoglycan glycosyltransferase</fullName>
        <ecNumber evidence="10">2.4.99.28</ecNumber>
    </recommendedName>
</protein>
<dbReference type="GO" id="GO:0009252">
    <property type="term" value="P:peptidoglycan biosynthetic process"/>
    <property type="evidence" value="ECO:0007669"/>
    <property type="project" value="InterPro"/>
</dbReference>
<evidence type="ECO:0000256" key="1">
    <source>
        <dbReference type="ARBA" id="ARBA00004752"/>
    </source>
</evidence>
<dbReference type="InterPro" id="IPR009647">
    <property type="entry name" value="PBP_C"/>
</dbReference>
<dbReference type="SUPFAM" id="SSF56601">
    <property type="entry name" value="beta-lactamase/transpeptidase-like"/>
    <property type="match status" value="1"/>
</dbReference>
<comment type="pathway">
    <text evidence="1">Cell wall biogenesis; peptidoglycan biosynthesis.</text>
</comment>
<evidence type="ECO:0000256" key="11">
    <source>
        <dbReference type="ARBA" id="ARBA00049902"/>
    </source>
</evidence>
<dbReference type="GO" id="GO:0008658">
    <property type="term" value="F:penicillin binding"/>
    <property type="evidence" value="ECO:0007669"/>
    <property type="project" value="InterPro"/>
</dbReference>
<dbReference type="Pfam" id="PF00905">
    <property type="entry name" value="Transpeptidase"/>
    <property type="match status" value="1"/>
</dbReference>
<dbReference type="GO" id="GO:0006508">
    <property type="term" value="P:proteolysis"/>
    <property type="evidence" value="ECO:0007669"/>
    <property type="project" value="UniProtKB-KW"/>
</dbReference>
<accession>A0A940YDP8</accession>
<dbReference type="RefSeq" id="WP_210800807.1">
    <property type="nucleotide sequence ID" value="NZ_JAGQDE010000003.1"/>
</dbReference>
<keyword evidence="8" id="KW-0378">Hydrolase</keyword>
<dbReference type="InterPro" id="IPR023346">
    <property type="entry name" value="Lysozyme-like_dom_sf"/>
</dbReference>
<feature type="domain" description="Glycosyl transferase family 51" evidence="14">
    <location>
        <begin position="56"/>
        <end position="218"/>
    </location>
</feature>
<comment type="similarity">
    <text evidence="2">In the C-terminal section; belongs to the transpeptidase family.</text>
</comment>